<dbReference type="GO" id="GO:0005788">
    <property type="term" value="C:endoplasmic reticulum lumen"/>
    <property type="evidence" value="ECO:0007669"/>
    <property type="project" value="TreeGrafter"/>
</dbReference>
<keyword evidence="4" id="KW-0547">Nucleotide-binding</keyword>
<evidence type="ECO:0000256" key="7">
    <source>
        <dbReference type="ARBA" id="ARBA00023136"/>
    </source>
</evidence>
<evidence type="ECO:0000256" key="5">
    <source>
        <dbReference type="ARBA" id="ARBA00022840"/>
    </source>
</evidence>
<comment type="similarity">
    <text evidence="2">Belongs to the ClpA/ClpB family. Torsin subfamily.</text>
</comment>
<keyword evidence="6" id="KW-1133">Transmembrane helix</keyword>
<dbReference type="GO" id="GO:0005635">
    <property type="term" value="C:nuclear envelope"/>
    <property type="evidence" value="ECO:0007669"/>
    <property type="project" value="TreeGrafter"/>
</dbReference>
<evidence type="ECO:0000259" key="9">
    <source>
        <dbReference type="SMART" id="SM00382"/>
    </source>
</evidence>
<dbReference type="GO" id="GO:0005524">
    <property type="term" value="F:ATP binding"/>
    <property type="evidence" value="ECO:0007669"/>
    <property type="project" value="UniProtKB-KW"/>
</dbReference>
<keyword evidence="7" id="KW-0472">Membrane</keyword>
<accession>A0A6J2WUC8</accession>
<dbReference type="Gene3D" id="3.40.50.300">
    <property type="entry name" value="P-loop containing nucleotide triphosphate hydrolases"/>
    <property type="match status" value="1"/>
</dbReference>
<dbReference type="Pfam" id="PF06309">
    <property type="entry name" value="Torsin"/>
    <property type="match status" value="1"/>
</dbReference>
<evidence type="ECO:0000256" key="1">
    <source>
        <dbReference type="ARBA" id="ARBA00004167"/>
    </source>
</evidence>
<proteinExistence type="inferred from homology"/>
<dbReference type="InterPro" id="IPR049337">
    <property type="entry name" value="TOR1A_C"/>
</dbReference>
<gene>
    <name evidence="11" type="primary">tor4ab</name>
</gene>
<dbReference type="Proteomes" id="UP000504632">
    <property type="component" value="Chromosome 14"/>
</dbReference>
<dbReference type="InterPro" id="IPR003593">
    <property type="entry name" value="AAA+_ATPase"/>
</dbReference>
<sequence length="388" mass="44106">MSDEMKKEEEENGGAALFSPQLKAMIRIRNKYLKRRRMDIGSGHKASVVRLGAQHPPGPEIFTFDKENSHGSPHRRKKKRRSRVLFPNDSRKFMPKNREYSRAKPFLALFSIIVFLQVYNAIENLDDHVLKYDLDGLERTLSREVYGQQAALEELMGHLRDYLSTYVHQQPLLLSIHGPSGVGKSHLGHVLARHFRSVVGEGLVVQYFSLHSCPLEGDPENCASELASRITEVVKVAEEEERIPIFILDEVEAMRTPSLEVLRTLIQPEQDNEFQNAVYVLLSNLGQKEVIAHILQNFTAAGAARLLRPILTQHHALWSDGKVEVLALSLLEQKHVIQCFLEEMTREGFYPDQSHVERLAGEISYYSVAGRQYSQSGCKQVVAKVNML</sequence>
<keyword evidence="5" id="KW-0067">ATP-binding</keyword>
<dbReference type="GO" id="GO:0016887">
    <property type="term" value="F:ATP hydrolysis activity"/>
    <property type="evidence" value="ECO:0007669"/>
    <property type="project" value="InterPro"/>
</dbReference>
<dbReference type="SMART" id="SM00382">
    <property type="entry name" value="AAA"/>
    <property type="match status" value="1"/>
</dbReference>
<comment type="subcellular location">
    <subcellularLocation>
        <location evidence="1">Membrane</location>
        <topology evidence="1">Single-pass membrane protein</topology>
    </subcellularLocation>
</comment>
<keyword evidence="10" id="KW-1185">Reference proteome</keyword>
<dbReference type="Pfam" id="PF21376">
    <property type="entry name" value="TOR1A_C"/>
    <property type="match status" value="1"/>
</dbReference>
<dbReference type="AlphaFoldDB" id="A0A6J2WUC8"/>
<dbReference type="InterPro" id="IPR027417">
    <property type="entry name" value="P-loop_NTPase"/>
</dbReference>
<dbReference type="PANTHER" id="PTHR10760">
    <property type="entry name" value="TORSIN"/>
    <property type="match status" value="1"/>
</dbReference>
<feature type="region of interest" description="Disordered" evidence="8">
    <location>
        <begin position="61"/>
        <end position="82"/>
    </location>
</feature>
<evidence type="ECO:0000256" key="4">
    <source>
        <dbReference type="ARBA" id="ARBA00022741"/>
    </source>
</evidence>
<dbReference type="SUPFAM" id="SSF52540">
    <property type="entry name" value="P-loop containing nucleoside triphosphate hydrolases"/>
    <property type="match status" value="1"/>
</dbReference>
<dbReference type="RefSeq" id="XP_030647859.1">
    <property type="nucleotide sequence ID" value="XM_030791999.1"/>
</dbReference>
<name>A0A6J2WUC8_CHACN</name>
<reference evidence="11" key="1">
    <citation type="submission" date="2025-08" db="UniProtKB">
        <authorList>
            <consortium name="RefSeq"/>
        </authorList>
    </citation>
    <scope>IDENTIFICATION</scope>
</reference>
<dbReference type="GeneID" id="115828088"/>
<feature type="domain" description="AAA+ ATPase" evidence="9">
    <location>
        <begin position="170"/>
        <end position="311"/>
    </location>
</feature>
<dbReference type="PRINTS" id="PR00300">
    <property type="entry name" value="CLPPROTEASEA"/>
</dbReference>
<evidence type="ECO:0000313" key="11">
    <source>
        <dbReference type="RefSeq" id="XP_030647859.1"/>
    </source>
</evidence>
<evidence type="ECO:0000256" key="6">
    <source>
        <dbReference type="ARBA" id="ARBA00022989"/>
    </source>
</evidence>
<organism evidence="10 11">
    <name type="scientific">Chanos chanos</name>
    <name type="common">Milkfish</name>
    <name type="synonym">Mugil chanos</name>
    <dbReference type="NCBI Taxonomy" id="29144"/>
    <lineage>
        <taxon>Eukaryota</taxon>
        <taxon>Metazoa</taxon>
        <taxon>Chordata</taxon>
        <taxon>Craniata</taxon>
        <taxon>Vertebrata</taxon>
        <taxon>Euteleostomi</taxon>
        <taxon>Actinopterygii</taxon>
        <taxon>Neopterygii</taxon>
        <taxon>Teleostei</taxon>
        <taxon>Ostariophysi</taxon>
        <taxon>Gonorynchiformes</taxon>
        <taxon>Chanidae</taxon>
        <taxon>Chanos</taxon>
    </lineage>
</organism>
<dbReference type="InterPro" id="IPR010448">
    <property type="entry name" value="Torsin"/>
</dbReference>
<feature type="compositionally biased region" description="Basic residues" evidence="8">
    <location>
        <begin position="72"/>
        <end position="82"/>
    </location>
</feature>
<protein>
    <submittedName>
        <fullName evidence="11">Torsin family 4, member Ab</fullName>
    </submittedName>
</protein>
<keyword evidence="3" id="KW-0812">Transmembrane</keyword>
<evidence type="ECO:0000256" key="3">
    <source>
        <dbReference type="ARBA" id="ARBA00022692"/>
    </source>
</evidence>
<dbReference type="OrthoDB" id="9443236at2759"/>
<dbReference type="CTD" id="100126135"/>
<dbReference type="GO" id="GO:0016020">
    <property type="term" value="C:membrane"/>
    <property type="evidence" value="ECO:0007669"/>
    <property type="project" value="UniProtKB-SubCell"/>
</dbReference>
<evidence type="ECO:0000256" key="8">
    <source>
        <dbReference type="SAM" id="MobiDB-lite"/>
    </source>
</evidence>
<dbReference type="InterPro" id="IPR001270">
    <property type="entry name" value="ClpA/B"/>
</dbReference>
<evidence type="ECO:0000256" key="2">
    <source>
        <dbReference type="ARBA" id="ARBA00006235"/>
    </source>
</evidence>
<dbReference type="PANTHER" id="PTHR10760:SF1">
    <property type="entry name" value="TORSIN-4A"/>
    <property type="match status" value="1"/>
</dbReference>
<dbReference type="InParanoid" id="A0A6J2WUC8"/>
<evidence type="ECO:0000313" key="10">
    <source>
        <dbReference type="Proteomes" id="UP000504632"/>
    </source>
</evidence>